<reference evidence="1" key="1">
    <citation type="submission" date="2021-05" db="EMBL/GenBank/DDBJ databases">
        <authorList>
            <person name="Alioto T."/>
            <person name="Alioto T."/>
            <person name="Gomez Garrido J."/>
        </authorList>
    </citation>
    <scope>NUCLEOTIDE SEQUENCE</scope>
</reference>
<proteinExistence type="predicted"/>
<dbReference type="EMBL" id="HBUF01067634">
    <property type="protein sequence ID" value="CAG6628230.1"/>
    <property type="molecule type" value="Transcribed_RNA"/>
</dbReference>
<sequence length="101" mass="11595">MLEEAPIYIEEVDVSNCLVECCEDWVLWEDKIFSDDFVREELIFSEVLDVSCEEFFSEVFSGGGVFFWTTMRGERISVNVARVEGARMKSNGDTLTMISVM</sequence>
<protein>
    <submittedName>
        <fullName evidence="1">Uncharacterized protein</fullName>
    </submittedName>
</protein>
<name>A0A8D8QAH6_9HEMI</name>
<evidence type="ECO:0000313" key="1">
    <source>
        <dbReference type="EMBL" id="CAG6628223.1"/>
    </source>
</evidence>
<organism evidence="1">
    <name type="scientific">Cacopsylla melanoneura</name>
    <dbReference type="NCBI Taxonomy" id="428564"/>
    <lineage>
        <taxon>Eukaryota</taxon>
        <taxon>Metazoa</taxon>
        <taxon>Ecdysozoa</taxon>
        <taxon>Arthropoda</taxon>
        <taxon>Hexapoda</taxon>
        <taxon>Insecta</taxon>
        <taxon>Pterygota</taxon>
        <taxon>Neoptera</taxon>
        <taxon>Paraneoptera</taxon>
        <taxon>Hemiptera</taxon>
        <taxon>Sternorrhyncha</taxon>
        <taxon>Psylloidea</taxon>
        <taxon>Psyllidae</taxon>
        <taxon>Psyllinae</taxon>
        <taxon>Cacopsylla</taxon>
    </lineage>
</organism>
<dbReference type="EMBL" id="HBUF01067632">
    <property type="protein sequence ID" value="CAG6628223.1"/>
    <property type="molecule type" value="Transcribed_RNA"/>
</dbReference>
<accession>A0A8D8QAH6</accession>
<dbReference type="AlphaFoldDB" id="A0A8D8QAH6"/>